<dbReference type="SUPFAM" id="SSF56214">
    <property type="entry name" value="4'-phosphopantetheinyl transferase"/>
    <property type="match status" value="2"/>
</dbReference>
<dbReference type="GO" id="GO:0005829">
    <property type="term" value="C:cytosol"/>
    <property type="evidence" value="ECO:0007669"/>
    <property type="project" value="TreeGrafter"/>
</dbReference>
<dbReference type="GO" id="GO:0019878">
    <property type="term" value="P:lysine biosynthetic process via aminoadipic acid"/>
    <property type="evidence" value="ECO:0007669"/>
    <property type="project" value="TreeGrafter"/>
</dbReference>
<accession>A0A811G930</accession>
<organism evidence="4 5">
    <name type="scientific">Acinetobacter bouvetii</name>
    <dbReference type="NCBI Taxonomy" id="202951"/>
    <lineage>
        <taxon>Bacteria</taxon>
        <taxon>Pseudomonadati</taxon>
        <taxon>Pseudomonadota</taxon>
        <taxon>Gammaproteobacteria</taxon>
        <taxon>Moraxellales</taxon>
        <taxon>Moraxellaceae</taxon>
        <taxon>Acinetobacter</taxon>
    </lineage>
</organism>
<dbReference type="EMBL" id="CADDTS010000007">
    <property type="protein sequence ID" value="CAB1208544.1"/>
    <property type="molecule type" value="Genomic_DNA"/>
</dbReference>
<dbReference type="PANTHER" id="PTHR12215">
    <property type="entry name" value="PHOSPHOPANTETHEINE TRANSFERASE"/>
    <property type="match status" value="1"/>
</dbReference>
<dbReference type="InterPro" id="IPR037143">
    <property type="entry name" value="4-PPantetheinyl_Trfase_dom_sf"/>
</dbReference>
<evidence type="ECO:0000256" key="1">
    <source>
        <dbReference type="ARBA" id="ARBA00010990"/>
    </source>
</evidence>
<dbReference type="Proteomes" id="UP000489961">
    <property type="component" value="Unassembled WGS sequence"/>
</dbReference>
<dbReference type="GO" id="GO:0000287">
    <property type="term" value="F:magnesium ion binding"/>
    <property type="evidence" value="ECO:0007669"/>
    <property type="project" value="InterPro"/>
</dbReference>
<evidence type="ECO:0000313" key="4">
    <source>
        <dbReference type="EMBL" id="CAB1208544.1"/>
    </source>
</evidence>
<sequence>MQVGRLIRVDVERIEQIVSVAAELDRKSKIQLQKHQIYDYRNQLLSQQLQTPIQQAHFATTDYGKPYLIDFPQFYFNHSHSQKNYALATSAQMRDLGVDIEDLDRKVRFEALANHAFHAHELQCWNELEQDPDYWFKVWTTKEAVLKASGLGVRLNLNELDTRVHPLHDGGMCSHPLIGTFAYQNFHLGHVMLTVAWRSEASCQGFAFPEIQIFLSAAK</sequence>
<dbReference type="EC" id="2.7.8.-" evidence="4"/>
<dbReference type="Pfam" id="PF01648">
    <property type="entry name" value="ACPS"/>
    <property type="match status" value="1"/>
</dbReference>
<name>A0A811G930_9GAMM</name>
<feature type="domain" description="4'-phosphopantetheinyl transferase" evidence="3">
    <location>
        <begin position="96"/>
        <end position="172"/>
    </location>
</feature>
<dbReference type="Gene3D" id="3.90.470.20">
    <property type="entry name" value="4'-phosphopantetheinyl transferase domain"/>
    <property type="match status" value="1"/>
</dbReference>
<evidence type="ECO:0000313" key="5">
    <source>
        <dbReference type="Proteomes" id="UP000489961"/>
    </source>
</evidence>
<protein>
    <submittedName>
        <fullName evidence="4">4'-phosphopantetheinyl transferase sfp</fullName>
        <ecNumber evidence="4">2.7.8.-</ecNumber>
    </submittedName>
</protein>
<evidence type="ECO:0000256" key="2">
    <source>
        <dbReference type="ARBA" id="ARBA00022679"/>
    </source>
</evidence>
<dbReference type="GO" id="GO:0008897">
    <property type="term" value="F:holo-[acyl-carrier-protein] synthase activity"/>
    <property type="evidence" value="ECO:0007669"/>
    <property type="project" value="InterPro"/>
</dbReference>
<evidence type="ECO:0000259" key="3">
    <source>
        <dbReference type="Pfam" id="PF01648"/>
    </source>
</evidence>
<comment type="caution">
    <text evidence="4">The sequence shown here is derived from an EMBL/GenBank/DDBJ whole genome shotgun (WGS) entry which is preliminary data.</text>
</comment>
<dbReference type="InterPro" id="IPR050559">
    <property type="entry name" value="P-Pant_transferase_sf"/>
</dbReference>
<gene>
    <name evidence="4" type="primary">sfp</name>
    <name evidence="4" type="ORF">SFB21_0478</name>
</gene>
<reference evidence="4 5" key="1">
    <citation type="submission" date="2020-02" db="EMBL/GenBank/DDBJ databases">
        <authorList>
            <person name="Chaudhuri R."/>
        </authorList>
    </citation>
    <scope>NUCLEOTIDE SEQUENCE [LARGE SCALE GENOMIC DNA]</scope>
    <source>
        <strain evidence="4">SFB21</strain>
    </source>
</reference>
<dbReference type="InterPro" id="IPR008278">
    <property type="entry name" value="4-PPantetheinyl_Trfase_dom"/>
</dbReference>
<comment type="similarity">
    <text evidence="1">Belongs to the P-Pant transferase superfamily. Gsp/Sfp/HetI/AcpT family.</text>
</comment>
<keyword evidence="2 4" id="KW-0808">Transferase</keyword>
<proteinExistence type="inferred from homology"/>
<dbReference type="PANTHER" id="PTHR12215:SF10">
    <property type="entry name" value="L-AMINOADIPATE-SEMIALDEHYDE DEHYDROGENASE-PHOSPHOPANTETHEINYL TRANSFERASE"/>
    <property type="match status" value="1"/>
</dbReference>
<dbReference type="AlphaFoldDB" id="A0A811G930"/>